<dbReference type="GO" id="GO:0006325">
    <property type="term" value="P:chromatin organization"/>
    <property type="evidence" value="ECO:0007669"/>
    <property type="project" value="UniProtKB-KW"/>
</dbReference>
<feature type="compositionally biased region" description="Polar residues" evidence="15">
    <location>
        <begin position="750"/>
        <end position="779"/>
    </location>
</feature>
<keyword evidence="4" id="KW-0341">Growth regulation</keyword>
<feature type="compositionally biased region" description="Basic and acidic residues" evidence="15">
    <location>
        <begin position="709"/>
        <end position="721"/>
    </location>
</feature>
<protein>
    <recommendedName>
        <fullName evidence="13">Bromodomain-containing protein 8</fullName>
    </recommendedName>
</protein>
<evidence type="ECO:0000256" key="12">
    <source>
        <dbReference type="ARBA" id="ARBA00023242"/>
    </source>
</evidence>
<dbReference type="Pfam" id="PF00439">
    <property type="entry name" value="Bromodomain"/>
    <property type="match status" value="2"/>
</dbReference>
<feature type="compositionally biased region" description="Basic and acidic residues" evidence="15">
    <location>
        <begin position="1000"/>
        <end position="1029"/>
    </location>
</feature>
<keyword evidence="8" id="KW-0805">Transcription regulation</keyword>
<keyword evidence="9" id="KW-0175">Coiled coil</keyword>
<comment type="subcellular location">
    <subcellularLocation>
        <location evidence="1">Nucleus</location>
    </subcellularLocation>
</comment>
<accession>A0A8C4N602</accession>
<dbReference type="Proteomes" id="UP000694388">
    <property type="component" value="Unplaced"/>
</dbReference>
<dbReference type="SUPFAM" id="SSF47370">
    <property type="entry name" value="Bromodomain"/>
    <property type="match status" value="2"/>
</dbReference>
<reference evidence="17" key="1">
    <citation type="submission" date="2025-08" db="UniProtKB">
        <authorList>
            <consortium name="Ensembl"/>
        </authorList>
    </citation>
    <scope>IDENTIFICATION</scope>
</reference>
<keyword evidence="10 14" id="KW-0103">Bromodomain</keyword>
<keyword evidence="7" id="KW-0007">Acetylation</keyword>
<feature type="region of interest" description="Disordered" evidence="15">
    <location>
        <begin position="1000"/>
        <end position="1048"/>
    </location>
</feature>
<evidence type="ECO:0000256" key="5">
    <source>
        <dbReference type="ARBA" id="ARBA00022843"/>
    </source>
</evidence>
<evidence type="ECO:0000256" key="8">
    <source>
        <dbReference type="ARBA" id="ARBA00023015"/>
    </source>
</evidence>
<feature type="compositionally biased region" description="Basic and acidic residues" evidence="15">
    <location>
        <begin position="912"/>
        <end position="927"/>
    </location>
</feature>
<dbReference type="PANTHER" id="PTHR15398:SF4">
    <property type="entry name" value="BROMODOMAIN-CONTAINING PROTEIN 8 ISOFORM X1"/>
    <property type="match status" value="1"/>
</dbReference>
<dbReference type="CDD" id="cd05507">
    <property type="entry name" value="Bromo_brd8_like"/>
    <property type="match status" value="1"/>
</dbReference>
<feature type="compositionally biased region" description="Basic and acidic residues" evidence="15">
    <location>
        <begin position="1306"/>
        <end position="1336"/>
    </location>
</feature>
<dbReference type="GO" id="GO:0005634">
    <property type="term" value="C:nucleus"/>
    <property type="evidence" value="ECO:0007669"/>
    <property type="project" value="UniProtKB-SubCell"/>
</dbReference>
<dbReference type="GO" id="GO:0035267">
    <property type="term" value="C:NuA4 histone acetyltransferase complex"/>
    <property type="evidence" value="ECO:0007669"/>
    <property type="project" value="TreeGrafter"/>
</dbReference>
<keyword evidence="6" id="KW-0156">Chromatin regulator</keyword>
<dbReference type="FunFam" id="1.20.920.10:FF:000016">
    <property type="entry name" value="bromodomain-containing protein 8 isoform X1"/>
    <property type="match status" value="1"/>
</dbReference>
<dbReference type="Ensembl" id="ENSEBUT00000003121.1">
    <property type="protein sequence ID" value="ENSEBUP00000002760.1"/>
    <property type="gene ID" value="ENSEBUG00000002097.1"/>
</dbReference>
<keyword evidence="11" id="KW-0804">Transcription</keyword>
<evidence type="ECO:0000313" key="18">
    <source>
        <dbReference type="Proteomes" id="UP000694388"/>
    </source>
</evidence>
<evidence type="ECO:0000256" key="14">
    <source>
        <dbReference type="PROSITE-ProRule" id="PRU00035"/>
    </source>
</evidence>
<evidence type="ECO:0000256" key="10">
    <source>
        <dbReference type="ARBA" id="ARBA00023117"/>
    </source>
</evidence>
<evidence type="ECO:0000256" key="6">
    <source>
        <dbReference type="ARBA" id="ARBA00022853"/>
    </source>
</evidence>
<feature type="region of interest" description="Disordered" evidence="15">
    <location>
        <begin position="200"/>
        <end position="230"/>
    </location>
</feature>
<evidence type="ECO:0000256" key="13">
    <source>
        <dbReference type="ARBA" id="ARBA00070695"/>
    </source>
</evidence>
<keyword evidence="5" id="KW-0832">Ubl conjugation</keyword>
<feature type="compositionally biased region" description="Polar residues" evidence="15">
    <location>
        <begin position="1337"/>
        <end position="1348"/>
    </location>
</feature>
<name>A0A8C4N602_EPTBU</name>
<feature type="compositionally biased region" description="Basic and acidic residues" evidence="15">
    <location>
        <begin position="573"/>
        <end position="596"/>
    </location>
</feature>
<feature type="domain" description="Bromo" evidence="16">
    <location>
        <begin position="1106"/>
        <end position="1156"/>
    </location>
</feature>
<dbReference type="InterPro" id="IPR001487">
    <property type="entry name" value="Bromodomain"/>
</dbReference>
<evidence type="ECO:0000256" key="9">
    <source>
        <dbReference type="ARBA" id="ARBA00023054"/>
    </source>
</evidence>
<dbReference type="InterPro" id="IPR037966">
    <property type="entry name" value="Brd8_Bromo_dom"/>
</dbReference>
<evidence type="ECO:0000256" key="4">
    <source>
        <dbReference type="ARBA" id="ARBA00022604"/>
    </source>
</evidence>
<feature type="compositionally biased region" description="Acidic residues" evidence="15">
    <location>
        <begin position="650"/>
        <end position="660"/>
    </location>
</feature>
<feature type="region of interest" description="Disordered" evidence="15">
    <location>
        <begin position="1306"/>
        <end position="1365"/>
    </location>
</feature>
<feature type="compositionally biased region" description="Acidic residues" evidence="15">
    <location>
        <begin position="621"/>
        <end position="643"/>
    </location>
</feature>
<evidence type="ECO:0000256" key="15">
    <source>
        <dbReference type="SAM" id="MobiDB-lite"/>
    </source>
</evidence>
<feature type="compositionally biased region" description="Polar residues" evidence="15">
    <location>
        <begin position="1030"/>
        <end position="1044"/>
    </location>
</feature>
<reference evidence="17" key="2">
    <citation type="submission" date="2025-09" db="UniProtKB">
        <authorList>
            <consortium name="Ensembl"/>
        </authorList>
    </citation>
    <scope>IDENTIFICATION</scope>
</reference>
<evidence type="ECO:0000313" key="17">
    <source>
        <dbReference type="Ensembl" id="ENSEBUP00000002760.1"/>
    </source>
</evidence>
<dbReference type="GeneTree" id="ENSGT00530000064262"/>
<dbReference type="InterPro" id="IPR036427">
    <property type="entry name" value="Bromodomain-like_sf"/>
</dbReference>
<keyword evidence="18" id="KW-1185">Reference proteome</keyword>
<evidence type="ECO:0000256" key="3">
    <source>
        <dbReference type="ARBA" id="ARBA00022553"/>
    </source>
</evidence>
<dbReference type="Gene3D" id="1.20.920.10">
    <property type="entry name" value="Bromodomain-like"/>
    <property type="match status" value="2"/>
</dbReference>
<feature type="region of interest" description="Disordered" evidence="15">
    <location>
        <begin position="573"/>
        <end position="779"/>
    </location>
</feature>
<organism evidence="17 18">
    <name type="scientific">Eptatretus burgeri</name>
    <name type="common">Inshore hagfish</name>
    <dbReference type="NCBI Taxonomy" id="7764"/>
    <lineage>
        <taxon>Eukaryota</taxon>
        <taxon>Metazoa</taxon>
        <taxon>Chordata</taxon>
        <taxon>Craniata</taxon>
        <taxon>Vertebrata</taxon>
        <taxon>Cyclostomata</taxon>
        <taxon>Myxini</taxon>
        <taxon>Myxiniformes</taxon>
        <taxon>Myxinidae</taxon>
        <taxon>Eptatretinae</taxon>
        <taxon>Eptatretus</taxon>
    </lineage>
</organism>
<keyword evidence="3" id="KW-0597">Phosphoprotein</keyword>
<evidence type="ECO:0000259" key="16">
    <source>
        <dbReference type="PROSITE" id="PS50014"/>
    </source>
</evidence>
<proteinExistence type="predicted"/>
<keyword evidence="12" id="KW-0539">Nucleus</keyword>
<sequence>MLVTGQLDHKLRGMWNNVFLTHKKDEVAEAKKSMEEIYQALLAKKKPSPKSSSFVHVNQLGDSSFDSPSLVNSASQMTTAQVSPSDAHAVRSALAGMDYQLPHDLCQNTEDHPERPSPPISPALSELLRKEICAASDAITSKAAEEFAALNMTSGLADSESGIATQLAIPVFSLHTQTFASASTVAPTLSKLLESNTAGTSAELSSNTEQVTDQQQTMPNQSSPSAPVGTASAVPCFNVTKDFSDSVKSPETSFPPSSATDLNEPIASLEAQTHLGKNVQNTAEVLTNSFVSDSNVVAGMDREVSRSTVDSVEGVGLKIPGLDNKLEVEKGKEGELEADEMMQLEFENAEERHEGPSLFQEELNINRDNDETGVDQIKLNEEEMEVPFGCEEGKDLVDSCPALEQVLVNERNVEEQEKRLLYFPVTPILHENVAVEGKIVPKEMKDVKEEKEYAIMPQEAVKGVLTEMQAVQEERGEEVIVDNNKEEEVRRVGEPFVPKLLMSHDLQQPQVCTTDTSEVHAWTTIEGGCGFAITDKLEGHIHLPSNSEEQIPAMQHVRLPDEALGEDHTCSDLQGEVRKPGQAHKEAEVQVLRKEDTEQEVPSGEGSSTCLTADVLHGEYEDAFEPQEESIEEEAVSAEDDMEMQNKVDLEEDEDYDEEDLKTVLPSDPPSPTSSCSSKAPGEEVPLVTRRKVGRPRKRALNRKPVRLPNKEGEAVRRDEAGSDVGSLEEVRSELDMLDMEPGASESEDGSSVHNNPRAQSTCLSDSVPNSPASSQFSVGNEDTEALQAQKIWKKSIMLVWRAAANHKYANVFLQPVTNDIAPGYHSIVHRPMDLSTIKKNIENGAIRTTADFQRDIMLMFQNAIMYNSSDHDVFHMAIEMQRDVMEHIQQFLATQLIMQTSDSSVGAKALRGRDPTKKQDSAEKDSTTMASPAFLLSLFDVGTRGRRSAIEADLKMKNQTPEDEEAAEAKIRLMEERHQGKRASNERFVRLLDKGQEREAVRRDEARSDVGNIEEGRRELHIEPRVSKDGSSVHNNPRTQSTFSSLSVPNSSALSPFSIGSEHREALLQAQQVWKRRMMSVWHAAESHKNANIFLNRITNFASSYHFKVRKPMTLWTIKKNIKNGEIHTIADFKRDIMVMFTNAILYNSSDHAVIQRSMEMQRDVNKLIKLFMQTSFSSLGEKVLRSRDLNRRRTSPRSQTPEDEEAAEAKIRLMEERHQAAKHTSVEHLHQPLDSFNPALRSPSQLAAVQELQSELPSPMRSGSLKAPVEEDEVPLVTQRNAGCSRKRASNGRFVGLLDKGQEREAVRRDEARSDVGNIEEGRRELHIEPRVSKDGSSVHNNPSTQSTFTSLSVPNSSSSSPL</sequence>
<dbReference type="PROSITE" id="PS50014">
    <property type="entry name" value="BROMODOMAIN_2"/>
    <property type="match status" value="2"/>
</dbReference>
<evidence type="ECO:0000256" key="1">
    <source>
        <dbReference type="ARBA" id="ARBA00004123"/>
    </source>
</evidence>
<evidence type="ECO:0000256" key="11">
    <source>
        <dbReference type="ARBA" id="ARBA00023163"/>
    </source>
</evidence>
<dbReference type="SMART" id="SM00297">
    <property type="entry name" value="BROMO"/>
    <property type="match status" value="2"/>
</dbReference>
<dbReference type="PRINTS" id="PR00503">
    <property type="entry name" value="BROMODOMAIN"/>
</dbReference>
<dbReference type="PANTHER" id="PTHR15398">
    <property type="entry name" value="BROMODOMAIN-CONTAINING PROTEIN 8"/>
    <property type="match status" value="1"/>
</dbReference>
<feature type="region of interest" description="Disordered" evidence="15">
    <location>
        <begin position="1189"/>
        <end position="1208"/>
    </location>
</feature>
<feature type="compositionally biased region" description="Basic residues" evidence="15">
    <location>
        <begin position="689"/>
        <end position="706"/>
    </location>
</feature>
<evidence type="ECO:0000256" key="7">
    <source>
        <dbReference type="ARBA" id="ARBA00022990"/>
    </source>
</evidence>
<keyword evidence="2" id="KW-1017">Isopeptide bond</keyword>
<feature type="region of interest" description="Disordered" evidence="15">
    <location>
        <begin position="906"/>
        <end position="928"/>
    </location>
</feature>
<feature type="compositionally biased region" description="Low complexity" evidence="15">
    <location>
        <begin position="1349"/>
        <end position="1365"/>
    </location>
</feature>
<feature type="domain" description="Bromo" evidence="16">
    <location>
        <begin position="805"/>
        <end position="875"/>
    </location>
</feature>
<evidence type="ECO:0000256" key="2">
    <source>
        <dbReference type="ARBA" id="ARBA00022499"/>
    </source>
</evidence>
<feature type="compositionally biased region" description="Polar residues" evidence="15">
    <location>
        <begin position="200"/>
        <end position="225"/>
    </location>
</feature>